<sequence length="187" mass="21656">MISWMNNNQGFVMCLLTAVYVIATIIIVYYNRKSINEIKETREAESRPYVFANLISDARDMCFYLQVKNYGKTGAKILELSIEPNLKINSTNNNTKFIENTILAPSQVLQFIVIEERDKTAESSYKVKIEYESLTSSMKKYTEEYELNVQYIDCVGHTDSNASNLSKTENYLKRISEHLDSIRMKVQ</sequence>
<evidence type="ECO:0000313" key="3">
    <source>
        <dbReference type="Proteomes" id="UP000199701"/>
    </source>
</evidence>
<dbReference type="OrthoDB" id="2059557at2"/>
<organism evidence="2 3">
    <name type="scientific">[Clostridium] fimetarium</name>
    <dbReference type="NCBI Taxonomy" id="99656"/>
    <lineage>
        <taxon>Bacteria</taxon>
        <taxon>Bacillati</taxon>
        <taxon>Bacillota</taxon>
        <taxon>Clostridia</taxon>
        <taxon>Lachnospirales</taxon>
        <taxon>Lachnospiraceae</taxon>
    </lineage>
</organism>
<feature type="transmembrane region" description="Helical" evidence="1">
    <location>
        <begin position="12"/>
        <end position="30"/>
    </location>
</feature>
<keyword evidence="1" id="KW-0812">Transmembrane</keyword>
<keyword evidence="1" id="KW-0472">Membrane</keyword>
<evidence type="ECO:0000313" key="2">
    <source>
        <dbReference type="EMBL" id="SEW38868.1"/>
    </source>
</evidence>
<evidence type="ECO:0000256" key="1">
    <source>
        <dbReference type="SAM" id="Phobius"/>
    </source>
</evidence>
<accession>A0A1I0RDH7</accession>
<dbReference type="EMBL" id="FOJI01000014">
    <property type="protein sequence ID" value="SEW38868.1"/>
    <property type="molecule type" value="Genomic_DNA"/>
</dbReference>
<reference evidence="2 3" key="1">
    <citation type="submission" date="2016-10" db="EMBL/GenBank/DDBJ databases">
        <authorList>
            <person name="de Groot N.N."/>
        </authorList>
    </citation>
    <scope>NUCLEOTIDE SEQUENCE [LARGE SCALE GENOMIC DNA]</scope>
    <source>
        <strain evidence="2 3">DSM 9179</strain>
    </source>
</reference>
<gene>
    <name evidence="2" type="ORF">SAMN05421659_11454</name>
</gene>
<dbReference type="AlphaFoldDB" id="A0A1I0RDH7"/>
<dbReference type="RefSeq" id="WP_092455909.1">
    <property type="nucleotide sequence ID" value="NZ_FOJI01000014.1"/>
</dbReference>
<name>A0A1I0RDH7_9FIRM</name>
<protein>
    <submittedName>
        <fullName evidence="2">Uncharacterized protein</fullName>
    </submittedName>
</protein>
<proteinExistence type="predicted"/>
<keyword evidence="1" id="KW-1133">Transmembrane helix</keyword>
<dbReference type="Proteomes" id="UP000199701">
    <property type="component" value="Unassembled WGS sequence"/>
</dbReference>
<dbReference type="STRING" id="99656.SAMN05421659_11454"/>
<keyword evidence="3" id="KW-1185">Reference proteome</keyword>